<dbReference type="InterPro" id="IPR009081">
    <property type="entry name" value="PP-bd_ACP"/>
</dbReference>
<dbReference type="Gene3D" id="3.40.50.12780">
    <property type="entry name" value="N-terminal domain of ligase-like"/>
    <property type="match status" value="1"/>
</dbReference>
<dbReference type="InterPro" id="IPR006162">
    <property type="entry name" value="Ppantetheine_attach_site"/>
</dbReference>
<dbReference type="InterPro" id="IPR001242">
    <property type="entry name" value="Condensation_dom"/>
</dbReference>
<dbReference type="Gene3D" id="1.10.1200.10">
    <property type="entry name" value="ACP-like"/>
    <property type="match status" value="1"/>
</dbReference>
<dbReference type="Pfam" id="PF00501">
    <property type="entry name" value="AMP-binding"/>
    <property type="match status" value="1"/>
</dbReference>
<dbReference type="SUPFAM" id="SSF47336">
    <property type="entry name" value="ACP-like"/>
    <property type="match status" value="1"/>
</dbReference>
<protein>
    <submittedName>
        <fullName evidence="6">Amino acid adenylation domain-containing protein</fullName>
    </submittedName>
</protein>
<dbReference type="PANTHER" id="PTHR45527">
    <property type="entry name" value="NONRIBOSOMAL PEPTIDE SYNTHETASE"/>
    <property type="match status" value="1"/>
</dbReference>
<dbReference type="SUPFAM" id="SSF52777">
    <property type="entry name" value="CoA-dependent acyltransferases"/>
    <property type="match status" value="4"/>
</dbReference>
<dbReference type="Pfam" id="PF00550">
    <property type="entry name" value="PP-binding"/>
    <property type="match status" value="1"/>
</dbReference>
<feature type="region of interest" description="Disordered" evidence="4">
    <location>
        <begin position="915"/>
        <end position="950"/>
    </location>
</feature>
<dbReference type="Pfam" id="PF13193">
    <property type="entry name" value="AMP-binding_C"/>
    <property type="match status" value="1"/>
</dbReference>
<dbReference type="GO" id="GO:0043041">
    <property type="term" value="P:amino acid activation for nonribosomal peptide biosynthetic process"/>
    <property type="evidence" value="ECO:0007669"/>
    <property type="project" value="TreeGrafter"/>
</dbReference>
<dbReference type="InterPro" id="IPR000873">
    <property type="entry name" value="AMP-dep_synth/lig_dom"/>
</dbReference>
<dbReference type="OrthoDB" id="134488at2"/>
<dbReference type="RefSeq" id="WP_142930244.1">
    <property type="nucleotide sequence ID" value="NZ_ML660122.1"/>
</dbReference>
<evidence type="ECO:0000259" key="5">
    <source>
        <dbReference type="PROSITE" id="PS50075"/>
    </source>
</evidence>
<reference evidence="6 7" key="1">
    <citation type="submission" date="2019-06" db="EMBL/GenBank/DDBJ databases">
        <title>Whole genome sequence for Cellvibrionaceae sp. R142.</title>
        <authorList>
            <person name="Wang G."/>
        </authorList>
    </citation>
    <scope>NUCLEOTIDE SEQUENCE [LARGE SCALE GENOMIC DNA]</scope>
    <source>
        <strain evidence="6 7">R142</strain>
    </source>
</reference>
<dbReference type="CDD" id="cd05930">
    <property type="entry name" value="A_NRPS"/>
    <property type="match status" value="1"/>
</dbReference>
<feature type="domain" description="Carrier" evidence="5">
    <location>
        <begin position="1097"/>
        <end position="1172"/>
    </location>
</feature>
<dbReference type="Proteomes" id="UP000319732">
    <property type="component" value="Unassembled WGS sequence"/>
</dbReference>
<dbReference type="Pfam" id="PF00668">
    <property type="entry name" value="Condensation"/>
    <property type="match status" value="2"/>
</dbReference>
<keyword evidence="2" id="KW-0596">Phosphopantetheine</keyword>
<dbReference type="PROSITE" id="PS50075">
    <property type="entry name" value="CARRIER"/>
    <property type="match status" value="1"/>
</dbReference>
<sequence length="1697" mass="185330">MAVENIIAEALKAGVLIYVKGNELAFKVKKGSFPASIKNKLKENKSAIIDYLINAELEQNAAQKNTVELKPRDSSAPIPLSYAQQRLWFLDQMEGANAAYHIPAAFKLEGDLSVAALTASLQEIVARHEVLRTVFDEQEGEPRQVVLPAGEFSLPQTDLSQLTPVAQKNALQQAVETEAALPFTLHKGPLLRGRLLKLAPAVHVFLVTMHHIIADAWSMGVLVREFNLLYEAYRSGKHCRLPPLQIQYADFAIWQRQWLTGEFLARQEAYWQAHLQGAPALLELPADRPRPPLQSYRGDTIDVVLGQRLSERVKALAQAEGLTLHMVLYAAWAILLSRLSGQEQVVVGTPVAGRQRRELEGLIGFFVNTLALRADLSGNPTVKALLGRVKAANLAAYAHQDIPFERVVEVVQPVRSMSHSPLFQVLFSLDHRAGDTLELTGLRLSAVEAKTAVAQFDLSLALEDSAAGIAGGLEYATDLFDRATVERWMVYYTRLVDALVANPQASIAQLAILPAAERRLLLTRGDRGEAAGGDAVSIHGLFETRARRHPGAVAAEQGEAQLTYATLNARANQLAHYLLSRAVEPGELVGLYLPRSLDFLVAMLGILKAGAAYVVLDTDQPPARLQQIRRSADLRLLVSCTTLAQGDFADGLCLDDTELQAGLAAAPTDNPNLPIAADSPAYAYFTSGSSGRPKGALNSHRGVVSTMLAMADELALTPADRVLQFAALGFDVVVEEIYPAWFAGATVVLRESDALLDAAGLQALLARRRITVCELMSGYWSLWLAYLEQQGQRPPAGLRAVLLGGDRVAVKDYRRFQSFGVAVLGVFGLTETGCTSLVYRPGAVAPGEGYLPAGRPLANTRVYVLDAGGQPVPVGVAGELYIGGAGVGLGYVGEPQLSRERFIADPFDTELSVSETSVSESSVSESSVSESSVSESSVSESSVSESSAPEFLAPEPARLFKTGDRVRWLPDATGAPDTIEFLGRLDQQIKLRGFRIELGDIEAHLLAHAAVREAAVAQYKTGADDGCLIAYVVVAEEYPQLDKEQLRSFLRTQLADYMMPLDFIALDAMPLTASGKIDRKALPLPDLAELSNRQYEAPATATETALAAIWQTLLGVETVGRRDNFFALGGHSLLAIRLLSMVQHRLGRALNIRALFENPGLAELAQQLDTAQAVTLQPITAADRQQPIPLSWAQQRLWFIAQLEGANQAYHLPAALRLSGALSVPALERTLTTLVARHEVLRTVFIEVQGEPRQAIRPPAAFILPLEDLSELAEAARQQAVNTCARAELETPFDLRTGPLFRARLLRLAPREHVLLVTMHHIVSDAWSMGVLVDEFNQLYRAYLAGGPDPLPPQPIQYADYAVWQRRWLAGEVLERQETYWQNHLQEAPALLALPTDRPRPAQQSYRGDSVVVTLAAPLSERLRTLANTEGLTLHMVLLAAWVIVLARLSGQQRIVVGTPVANRQRHELESLIGFFVNTLPLCTDLSGKPTVRELLGRVKALSLAGYAHQDVPFERMVEILQPARSMGHSPLFQVLFDLDHESNNTALELAGLQLGADAVETAGFSARFDLSLSLVDGAAGIAGSLDYATDLFDRSTIERWVMYFSRTLEALVADLEQPFYSLEIIPDNERQQLLLDGRHPDGARTAGAATADLVHALFEAQVRKHGAAPAVIYEEHTLSYRQLNRRANRLARYLMA</sequence>
<evidence type="ECO:0000313" key="7">
    <source>
        <dbReference type="Proteomes" id="UP000319732"/>
    </source>
</evidence>
<dbReference type="Gene3D" id="1.10.10.1830">
    <property type="entry name" value="Non-ribosomal peptide synthase, adenylation domain"/>
    <property type="match status" value="1"/>
</dbReference>
<dbReference type="GO" id="GO:0031177">
    <property type="term" value="F:phosphopantetheine binding"/>
    <property type="evidence" value="ECO:0007669"/>
    <property type="project" value="InterPro"/>
</dbReference>
<evidence type="ECO:0000256" key="1">
    <source>
        <dbReference type="ARBA" id="ARBA00001957"/>
    </source>
</evidence>
<dbReference type="GO" id="GO:0003824">
    <property type="term" value="F:catalytic activity"/>
    <property type="evidence" value="ECO:0007669"/>
    <property type="project" value="InterPro"/>
</dbReference>
<organism evidence="6 7">
    <name type="scientific">Exilibacterium tricleocarpae</name>
    <dbReference type="NCBI Taxonomy" id="2591008"/>
    <lineage>
        <taxon>Bacteria</taxon>
        <taxon>Pseudomonadati</taxon>
        <taxon>Pseudomonadota</taxon>
        <taxon>Gammaproteobacteria</taxon>
        <taxon>Cellvibrionales</taxon>
        <taxon>Cellvibrionaceae</taxon>
        <taxon>Exilibacterium</taxon>
    </lineage>
</organism>
<proteinExistence type="predicted"/>
<dbReference type="FunFam" id="3.30.300.30:FF:000010">
    <property type="entry name" value="Enterobactin synthetase component F"/>
    <property type="match status" value="1"/>
</dbReference>
<dbReference type="SMART" id="SM00823">
    <property type="entry name" value="PKS_PP"/>
    <property type="match status" value="1"/>
</dbReference>
<keyword evidence="3" id="KW-0597">Phosphoprotein</keyword>
<dbReference type="CDD" id="cd19531">
    <property type="entry name" value="LCL_NRPS-like"/>
    <property type="match status" value="2"/>
</dbReference>
<dbReference type="InterPro" id="IPR044894">
    <property type="entry name" value="TubC_N_sf"/>
</dbReference>
<dbReference type="InterPro" id="IPR023213">
    <property type="entry name" value="CAT-like_dom_sf"/>
</dbReference>
<dbReference type="PROSITE" id="PS00012">
    <property type="entry name" value="PHOSPHOPANTETHEINE"/>
    <property type="match status" value="1"/>
</dbReference>
<dbReference type="InterPro" id="IPR045851">
    <property type="entry name" value="AMP-bd_C_sf"/>
</dbReference>
<dbReference type="Gene3D" id="3.30.559.10">
    <property type="entry name" value="Chloramphenicol acetyltransferase-like domain"/>
    <property type="match status" value="2"/>
</dbReference>
<comment type="caution">
    <text evidence="6">The sequence shown here is derived from an EMBL/GenBank/DDBJ whole genome shotgun (WGS) entry which is preliminary data.</text>
</comment>
<dbReference type="EMBL" id="VHSG01000047">
    <property type="protein sequence ID" value="TQV65955.1"/>
    <property type="molecule type" value="Genomic_DNA"/>
</dbReference>
<name>A0A545SLV2_9GAMM</name>
<evidence type="ECO:0000256" key="2">
    <source>
        <dbReference type="ARBA" id="ARBA00022450"/>
    </source>
</evidence>
<comment type="cofactor">
    <cofactor evidence="1">
        <name>pantetheine 4'-phosphate</name>
        <dbReference type="ChEBI" id="CHEBI:47942"/>
    </cofactor>
</comment>
<dbReference type="Gene3D" id="3.40.50.980">
    <property type="match status" value="2"/>
</dbReference>
<dbReference type="InterPro" id="IPR020806">
    <property type="entry name" value="PKS_PP-bd"/>
</dbReference>
<dbReference type="Gene3D" id="2.30.38.10">
    <property type="entry name" value="Luciferase, Domain 3"/>
    <property type="match status" value="1"/>
</dbReference>
<dbReference type="InterPro" id="IPR010071">
    <property type="entry name" value="AA_adenyl_dom"/>
</dbReference>
<dbReference type="InterPro" id="IPR036736">
    <property type="entry name" value="ACP-like_sf"/>
</dbReference>
<dbReference type="FunFam" id="3.30.559.10:FF:000012">
    <property type="entry name" value="Non-ribosomal peptide synthetase"/>
    <property type="match status" value="2"/>
</dbReference>
<evidence type="ECO:0000256" key="3">
    <source>
        <dbReference type="ARBA" id="ARBA00022553"/>
    </source>
</evidence>
<dbReference type="SUPFAM" id="SSF56801">
    <property type="entry name" value="Acetyl-CoA synthetase-like"/>
    <property type="match status" value="2"/>
</dbReference>
<accession>A0A545SLV2</accession>
<dbReference type="PANTHER" id="PTHR45527:SF1">
    <property type="entry name" value="FATTY ACID SYNTHASE"/>
    <property type="match status" value="1"/>
</dbReference>
<dbReference type="Pfam" id="PF18563">
    <property type="entry name" value="TubC_N"/>
    <property type="match status" value="1"/>
</dbReference>
<feature type="non-terminal residue" evidence="6">
    <location>
        <position position="1697"/>
    </location>
</feature>
<dbReference type="GO" id="GO:0072330">
    <property type="term" value="P:monocarboxylic acid biosynthetic process"/>
    <property type="evidence" value="ECO:0007669"/>
    <property type="project" value="UniProtKB-ARBA"/>
</dbReference>
<dbReference type="FunFam" id="1.10.1200.10:FF:000016">
    <property type="entry name" value="Non-ribosomal peptide synthase"/>
    <property type="match status" value="1"/>
</dbReference>
<keyword evidence="7" id="KW-1185">Reference proteome</keyword>
<gene>
    <name evidence="6" type="ORF">FKG94_27900</name>
</gene>
<dbReference type="Gene3D" id="3.30.559.30">
    <property type="entry name" value="Nonribosomal peptide synthetase, condensation domain"/>
    <property type="match status" value="2"/>
</dbReference>
<dbReference type="InterPro" id="IPR042099">
    <property type="entry name" value="ANL_N_sf"/>
</dbReference>
<feature type="compositionally biased region" description="Low complexity" evidence="4">
    <location>
        <begin position="915"/>
        <end position="947"/>
    </location>
</feature>
<dbReference type="Gene3D" id="3.30.300.30">
    <property type="match status" value="1"/>
</dbReference>
<dbReference type="GO" id="GO:0005829">
    <property type="term" value="C:cytosol"/>
    <property type="evidence" value="ECO:0007669"/>
    <property type="project" value="TreeGrafter"/>
</dbReference>
<dbReference type="InterPro" id="IPR041464">
    <property type="entry name" value="TubC_N"/>
</dbReference>
<evidence type="ECO:0000313" key="6">
    <source>
        <dbReference type="EMBL" id="TQV65955.1"/>
    </source>
</evidence>
<evidence type="ECO:0000256" key="4">
    <source>
        <dbReference type="SAM" id="MobiDB-lite"/>
    </source>
</evidence>
<dbReference type="InterPro" id="IPR025110">
    <property type="entry name" value="AMP-bd_C"/>
</dbReference>
<dbReference type="GO" id="GO:0044550">
    <property type="term" value="P:secondary metabolite biosynthetic process"/>
    <property type="evidence" value="ECO:0007669"/>
    <property type="project" value="TreeGrafter"/>
</dbReference>
<dbReference type="NCBIfam" id="TIGR01733">
    <property type="entry name" value="AA-adenyl-dom"/>
    <property type="match status" value="1"/>
</dbReference>